<comment type="caution">
    <text evidence="1">The sequence shown here is derived from an EMBL/GenBank/DDBJ whole genome shotgun (WGS) entry which is preliminary data.</text>
</comment>
<name>A0A9P7CWR2_9AGAM</name>
<sequence length="220" mass="25270">MNMAMAIHAACDIFGKSPSSEQIWLSIRDWDTPKNIRGFIWKSLHGTYKIGMCGICGSLKMMEHILIDCESLTSCMIWQAASNLWCKREANWPKIHFGTILSCNLADFNDNGGKKKPGQNRLFKIIVLESAHLIWKLRCERTIKFEGIREKFHSDTEIYNRWVNAINMRLKYGKKALKVETVLKTWSGILLNEENLPDNWVHKSGVLVGMAPRHPPGQNR</sequence>
<reference evidence="1" key="1">
    <citation type="journal article" date="2020" name="New Phytol.">
        <title>Comparative genomics reveals dynamic genome evolution in host specialist ectomycorrhizal fungi.</title>
        <authorList>
            <person name="Lofgren L.A."/>
            <person name="Nguyen N.H."/>
            <person name="Vilgalys R."/>
            <person name="Ruytinx J."/>
            <person name="Liao H.L."/>
            <person name="Branco S."/>
            <person name="Kuo A."/>
            <person name="LaButti K."/>
            <person name="Lipzen A."/>
            <person name="Andreopoulos W."/>
            <person name="Pangilinan J."/>
            <person name="Riley R."/>
            <person name="Hundley H."/>
            <person name="Na H."/>
            <person name="Barry K."/>
            <person name="Grigoriev I.V."/>
            <person name="Stajich J.E."/>
            <person name="Kennedy P.G."/>
        </authorList>
    </citation>
    <scope>NUCLEOTIDE SEQUENCE</scope>
    <source>
        <strain evidence="1">DOB743</strain>
    </source>
</reference>
<gene>
    <name evidence="1" type="ORF">EV702DRAFT_1251637</name>
</gene>
<protein>
    <recommendedName>
        <fullName evidence="3">Reverse transcriptase zinc-binding domain-containing protein</fullName>
    </recommendedName>
</protein>
<proteinExistence type="predicted"/>
<keyword evidence="2" id="KW-1185">Reference proteome</keyword>
<accession>A0A9P7CWR2</accession>
<evidence type="ECO:0000313" key="2">
    <source>
        <dbReference type="Proteomes" id="UP000714275"/>
    </source>
</evidence>
<evidence type="ECO:0008006" key="3">
    <source>
        <dbReference type="Google" id="ProtNLM"/>
    </source>
</evidence>
<dbReference type="EMBL" id="JABBWD010000075">
    <property type="protein sequence ID" value="KAG1769047.1"/>
    <property type="molecule type" value="Genomic_DNA"/>
</dbReference>
<organism evidence="1 2">
    <name type="scientific">Suillus placidus</name>
    <dbReference type="NCBI Taxonomy" id="48579"/>
    <lineage>
        <taxon>Eukaryota</taxon>
        <taxon>Fungi</taxon>
        <taxon>Dikarya</taxon>
        <taxon>Basidiomycota</taxon>
        <taxon>Agaricomycotina</taxon>
        <taxon>Agaricomycetes</taxon>
        <taxon>Agaricomycetidae</taxon>
        <taxon>Boletales</taxon>
        <taxon>Suillineae</taxon>
        <taxon>Suillaceae</taxon>
        <taxon>Suillus</taxon>
    </lineage>
</organism>
<dbReference type="AlphaFoldDB" id="A0A9P7CWR2"/>
<dbReference type="Proteomes" id="UP000714275">
    <property type="component" value="Unassembled WGS sequence"/>
</dbReference>
<dbReference type="OrthoDB" id="3262992at2759"/>
<evidence type="ECO:0000313" key="1">
    <source>
        <dbReference type="EMBL" id="KAG1769047.1"/>
    </source>
</evidence>